<protein>
    <submittedName>
        <fullName evidence="1">Uncharacterized protein</fullName>
    </submittedName>
</protein>
<comment type="caution">
    <text evidence="1">The sequence shown here is derived from an EMBL/GenBank/DDBJ whole genome shotgun (WGS) entry which is preliminary data.</text>
</comment>
<organism evidence="1 2">
    <name type="scientific">Chryseobacterium nematophagum</name>
    <dbReference type="NCBI Taxonomy" id="2305228"/>
    <lineage>
        <taxon>Bacteria</taxon>
        <taxon>Pseudomonadati</taxon>
        <taxon>Bacteroidota</taxon>
        <taxon>Flavobacteriia</taxon>
        <taxon>Flavobacteriales</taxon>
        <taxon>Weeksellaceae</taxon>
        <taxon>Chryseobacterium group</taxon>
        <taxon>Chryseobacterium</taxon>
    </lineage>
</organism>
<dbReference type="EMBL" id="QWIU01000002">
    <property type="protein sequence ID" value="RNA63546.1"/>
    <property type="molecule type" value="Genomic_DNA"/>
</dbReference>
<dbReference type="Proteomes" id="UP000278775">
    <property type="component" value="Unassembled WGS sequence"/>
</dbReference>
<evidence type="ECO:0000313" key="2">
    <source>
        <dbReference type="Proteomes" id="UP000278775"/>
    </source>
</evidence>
<dbReference type="RefSeq" id="WP_122637493.1">
    <property type="nucleotide sequence ID" value="NZ_QWIU01000002.1"/>
</dbReference>
<evidence type="ECO:0000313" key="1">
    <source>
        <dbReference type="EMBL" id="RNA63546.1"/>
    </source>
</evidence>
<proteinExistence type="predicted"/>
<sequence>MNDIEEVVMTKEPSTVRKGWNFVADNLISRPMEGVSVIGHILYDSFVAFPQQAIEQEKVYGLHVKMDVNVLKFKNGSLQKVTYKDGNPMTEAEQFEAFAKPGVEAMTAGVAFGFKPFTKFGSITNATGWGVKTVAKTTVKKGIYQLGPKKDKK</sequence>
<gene>
    <name evidence="1" type="ORF">D1631_17315</name>
</gene>
<accession>A0A3M7TKJ6</accession>
<reference evidence="1 2" key="1">
    <citation type="submission" date="2018-08" db="EMBL/GenBank/DDBJ databases">
        <title>Chryseobacterium nematophagum: a novel matrix digesting pathogen of nematodes.</title>
        <authorList>
            <person name="Page A."/>
            <person name="Roberts M."/>
            <person name="Felix M.-A."/>
            <person name="Weir W."/>
        </authorList>
    </citation>
    <scope>NUCLEOTIDE SEQUENCE [LARGE SCALE GENOMIC DNA]</scope>
    <source>
        <strain evidence="1 2">JUb129</strain>
    </source>
</reference>
<dbReference type="AlphaFoldDB" id="A0A3M7TKJ6"/>
<name>A0A3M7TKJ6_9FLAO</name>